<accession>A0ABS5EER7</accession>
<dbReference type="EMBL" id="JAAEDI010000006">
    <property type="protein sequence ID" value="MBR0649514.1"/>
    <property type="molecule type" value="Genomic_DNA"/>
</dbReference>
<keyword evidence="2" id="KW-1185">Reference proteome</keyword>
<evidence type="ECO:0000313" key="2">
    <source>
        <dbReference type="Proteomes" id="UP000698752"/>
    </source>
</evidence>
<organism evidence="1 2">
    <name type="scientific">Neoroseomonas terrae</name>
    <dbReference type="NCBI Taxonomy" id="424799"/>
    <lineage>
        <taxon>Bacteria</taxon>
        <taxon>Pseudomonadati</taxon>
        <taxon>Pseudomonadota</taxon>
        <taxon>Alphaproteobacteria</taxon>
        <taxon>Acetobacterales</taxon>
        <taxon>Acetobacteraceae</taxon>
        <taxon>Neoroseomonas</taxon>
    </lineage>
</organism>
<reference evidence="2" key="1">
    <citation type="journal article" date="2021" name="Syst. Appl. Microbiol.">
        <title>Roseomonas hellenica sp. nov., isolated from roots of wild-growing Alkanna tinctoria.</title>
        <authorList>
            <person name="Rat A."/>
            <person name="Naranjo H.D."/>
            <person name="Lebbe L."/>
            <person name="Cnockaert M."/>
            <person name="Krigas N."/>
            <person name="Grigoriadou K."/>
            <person name="Maloupa E."/>
            <person name="Willems A."/>
        </authorList>
    </citation>
    <scope>NUCLEOTIDE SEQUENCE [LARGE SCALE GENOMIC DNA]</scope>
    <source>
        <strain evidence="2">LMG 31159</strain>
    </source>
</reference>
<dbReference type="RefSeq" id="WP_211867530.1">
    <property type="nucleotide sequence ID" value="NZ_JAAEDI010000006.1"/>
</dbReference>
<evidence type="ECO:0000313" key="1">
    <source>
        <dbReference type="EMBL" id="MBR0649514.1"/>
    </source>
</evidence>
<proteinExistence type="predicted"/>
<comment type="caution">
    <text evidence="1">The sequence shown here is derived from an EMBL/GenBank/DDBJ whole genome shotgun (WGS) entry which is preliminary data.</text>
</comment>
<sequence length="169" mass="18104">MSESRTWAVGAADQYGWQPGMQSLKAVALSEEYAAFSAAQVAFLLNAHREERPVAVSSRAALSILLKTGDWGRLKLFSRREPTADEQQNALIAAAIIAVDAVQHTDALGTDTEEDREVITTMMAGFAAAGLMRPATVERLTALMTAEFPVWVPAVTAENVTAARGLQDG</sequence>
<gene>
    <name evidence="1" type="ORF">GXW78_07575</name>
</gene>
<protein>
    <submittedName>
        <fullName evidence="1">Uncharacterized protein</fullName>
    </submittedName>
</protein>
<name>A0ABS5EER7_9PROT</name>
<dbReference type="Proteomes" id="UP000698752">
    <property type="component" value="Unassembled WGS sequence"/>
</dbReference>